<feature type="transmembrane region" description="Helical" evidence="1">
    <location>
        <begin position="376"/>
        <end position="396"/>
    </location>
</feature>
<keyword evidence="3" id="KW-1185">Reference proteome</keyword>
<keyword evidence="1" id="KW-0812">Transmembrane</keyword>
<sequence>MILQSIDHGRLFFTPLDREFESWYTLPKYNTTTLLLRIVSHPCAPGFAMLMGIGLVYFVRSRKALGWSDGRILYHSFVRGSILVAINIWQTWRRDISSGDETHGLFRLTVLHALGINYICSTAVLLWSLHLYMYLVRRLGRYDTSDTKIANQANVIQVSIILSLAFVFMVFNLLVVPLPVPEGIVPGYGWWRYLMYLPGTSQFFFSMYPSLTWLGMTIYGCALGLIMIKWKRSNSGYAKWNMVLSGGWVMLFPLVRAVGGFGNINPSLVGTDTSKSYPFLSSWNAFFNTIKYPPDLAFSSLFLAINHMYLSVFFLLPTEVNTTKFYMASLLDGPLMDFGRSALFFYVTHFLVFSNSADALGYFFPNLKNPNDHLDLNLWQFLLVWLALLCLLWWMCRLYARFKERQQPDSIFRFF</sequence>
<evidence type="ECO:0000313" key="2">
    <source>
        <dbReference type="EMBL" id="KAI8578778.1"/>
    </source>
</evidence>
<evidence type="ECO:0000256" key="1">
    <source>
        <dbReference type="SAM" id="Phobius"/>
    </source>
</evidence>
<dbReference type="AlphaFoldDB" id="A0AAD5HE38"/>
<dbReference type="GeneID" id="75915102"/>
<dbReference type="PANTHER" id="PTHR40407:SF1">
    <property type="entry name" value="HEPARAN-ALPHA-GLUCOSAMINIDE N-ACETYLTRANSFERASE CATALYTIC DOMAIN-CONTAINING PROTEIN"/>
    <property type="match status" value="1"/>
</dbReference>
<protein>
    <submittedName>
        <fullName evidence="2">Uncharacterized protein</fullName>
    </submittedName>
</protein>
<feature type="transmembrane region" description="Helical" evidence="1">
    <location>
        <begin position="34"/>
        <end position="60"/>
    </location>
</feature>
<feature type="transmembrane region" description="Helical" evidence="1">
    <location>
        <begin position="240"/>
        <end position="259"/>
    </location>
</feature>
<reference evidence="2" key="1">
    <citation type="submission" date="2021-06" db="EMBL/GenBank/DDBJ databases">
        <authorList>
            <consortium name="DOE Joint Genome Institute"/>
            <person name="Mondo S.J."/>
            <person name="Amses K.R."/>
            <person name="Simmons D.R."/>
            <person name="Longcore J.E."/>
            <person name="Seto K."/>
            <person name="Alves G.H."/>
            <person name="Bonds A.E."/>
            <person name="Quandt C.A."/>
            <person name="Davis W.J."/>
            <person name="Chang Y."/>
            <person name="Letcher P.M."/>
            <person name="Powell M.J."/>
            <person name="Kuo A."/>
            <person name="Labutti K."/>
            <person name="Pangilinan J."/>
            <person name="Andreopoulos W."/>
            <person name="Tritt A."/>
            <person name="Riley R."/>
            <person name="Hundley H."/>
            <person name="Johnson J."/>
            <person name="Lipzen A."/>
            <person name="Barry K."/>
            <person name="Berbee M.L."/>
            <person name="Buchler N.E."/>
            <person name="Grigoriev I.V."/>
            <person name="Spatafora J.W."/>
            <person name="Stajich J.E."/>
            <person name="James T.Y."/>
        </authorList>
    </citation>
    <scope>NUCLEOTIDE SEQUENCE</scope>
    <source>
        <strain evidence="2">AG</strain>
    </source>
</reference>
<keyword evidence="1" id="KW-1133">Transmembrane helix</keyword>
<feature type="transmembrane region" description="Helical" evidence="1">
    <location>
        <begin position="110"/>
        <end position="135"/>
    </location>
</feature>
<feature type="transmembrane region" description="Helical" evidence="1">
    <location>
        <begin position="343"/>
        <end position="364"/>
    </location>
</feature>
<comment type="caution">
    <text evidence="2">The sequence shown here is derived from an EMBL/GenBank/DDBJ whole genome shotgun (WGS) entry which is preliminary data.</text>
</comment>
<dbReference type="PANTHER" id="PTHR40407">
    <property type="entry name" value="MEMBRANE PROTEIN-LIKE PROTEIN"/>
    <property type="match status" value="1"/>
</dbReference>
<dbReference type="RefSeq" id="XP_051443782.1">
    <property type="nucleotide sequence ID" value="XM_051589757.1"/>
</dbReference>
<evidence type="ECO:0000313" key="3">
    <source>
        <dbReference type="Proteomes" id="UP001206595"/>
    </source>
</evidence>
<feature type="transmembrane region" description="Helical" evidence="1">
    <location>
        <begin position="72"/>
        <end position="90"/>
    </location>
</feature>
<feature type="transmembrane region" description="Helical" evidence="1">
    <location>
        <begin position="155"/>
        <end position="176"/>
    </location>
</feature>
<feature type="transmembrane region" description="Helical" evidence="1">
    <location>
        <begin position="203"/>
        <end position="228"/>
    </location>
</feature>
<keyword evidence="1" id="KW-0472">Membrane</keyword>
<dbReference type="Proteomes" id="UP001206595">
    <property type="component" value="Unassembled WGS sequence"/>
</dbReference>
<reference evidence="2" key="2">
    <citation type="journal article" date="2022" name="Proc. Natl. Acad. Sci. U.S.A.">
        <title>Diploid-dominant life cycles characterize the early evolution of Fungi.</title>
        <authorList>
            <person name="Amses K.R."/>
            <person name="Simmons D.R."/>
            <person name="Longcore J.E."/>
            <person name="Mondo S.J."/>
            <person name="Seto K."/>
            <person name="Jeronimo G.H."/>
            <person name="Bonds A.E."/>
            <person name="Quandt C.A."/>
            <person name="Davis W.J."/>
            <person name="Chang Y."/>
            <person name="Federici B.A."/>
            <person name="Kuo A."/>
            <person name="LaButti K."/>
            <person name="Pangilinan J."/>
            <person name="Andreopoulos W."/>
            <person name="Tritt A."/>
            <person name="Riley R."/>
            <person name="Hundley H."/>
            <person name="Johnson J."/>
            <person name="Lipzen A."/>
            <person name="Barry K."/>
            <person name="Lang B.F."/>
            <person name="Cuomo C.A."/>
            <person name="Buchler N.E."/>
            <person name="Grigoriev I.V."/>
            <person name="Spatafora J.W."/>
            <person name="Stajich J.E."/>
            <person name="James T.Y."/>
        </authorList>
    </citation>
    <scope>NUCLEOTIDE SEQUENCE</scope>
    <source>
        <strain evidence="2">AG</strain>
    </source>
</reference>
<proteinExistence type="predicted"/>
<name>A0AAD5HE38_UMBRA</name>
<dbReference type="EMBL" id="MU620926">
    <property type="protein sequence ID" value="KAI8578778.1"/>
    <property type="molecule type" value="Genomic_DNA"/>
</dbReference>
<feature type="transmembrane region" description="Helical" evidence="1">
    <location>
        <begin position="296"/>
        <end position="316"/>
    </location>
</feature>
<gene>
    <name evidence="2" type="ORF">K450DRAFT_245472</name>
</gene>
<organism evidence="2 3">
    <name type="scientific">Umbelopsis ramanniana AG</name>
    <dbReference type="NCBI Taxonomy" id="1314678"/>
    <lineage>
        <taxon>Eukaryota</taxon>
        <taxon>Fungi</taxon>
        <taxon>Fungi incertae sedis</taxon>
        <taxon>Mucoromycota</taxon>
        <taxon>Mucoromycotina</taxon>
        <taxon>Umbelopsidomycetes</taxon>
        <taxon>Umbelopsidales</taxon>
        <taxon>Umbelopsidaceae</taxon>
        <taxon>Umbelopsis</taxon>
    </lineage>
</organism>
<accession>A0AAD5HE38</accession>